<dbReference type="PANTHER" id="PTHR36847:SF1">
    <property type="entry name" value="AMIDOLIGASE ENZYME"/>
    <property type="match status" value="1"/>
</dbReference>
<sequence length="385" mass="41816">MSFVPLKFGVEIELLLGHKAGTAPFASWENLAVTLSRLLARAGVRNHVAKKSVAETYQEWSLMREVTIPDDPVHARYAVELVSPVFDAGGSQWVADVEAIFAVLDAARMQIHASDRCSTHVHVSTHPHALGETAAMHLAEAVLYYEAALDALVPAHRQTATAAGTASYWSHSNRASHMFSGIESVSPHVMPTTTIEGYVRHCHAEHKAGRAVPLPLSLSANTGHEIPLDTCLDIVRTCYDLRAFSMDQVMNWMAAGTVYGRARRMATDFVRGKVFKWNFESLYRHGSNTKSSSSSSSSKPARPHRDGTVEFRLPPGSVQASDVGLWVSLAATFVAGALAMEGRQIRSPAGTGATLGELRDLLEHGQEALGWQDLGLLQDMLNGVQ</sequence>
<organism evidence="2 3">
    <name type="scientific">Sporothrix curviconia</name>
    <dbReference type="NCBI Taxonomy" id="1260050"/>
    <lineage>
        <taxon>Eukaryota</taxon>
        <taxon>Fungi</taxon>
        <taxon>Dikarya</taxon>
        <taxon>Ascomycota</taxon>
        <taxon>Pezizomycotina</taxon>
        <taxon>Sordariomycetes</taxon>
        <taxon>Sordariomycetidae</taxon>
        <taxon>Ophiostomatales</taxon>
        <taxon>Ophiostomataceae</taxon>
        <taxon>Sporothrix</taxon>
    </lineage>
</organism>
<feature type="region of interest" description="Disordered" evidence="1">
    <location>
        <begin position="286"/>
        <end position="308"/>
    </location>
</feature>
<evidence type="ECO:0000256" key="1">
    <source>
        <dbReference type="SAM" id="MobiDB-lite"/>
    </source>
</evidence>
<dbReference type="InterPro" id="IPR022025">
    <property type="entry name" value="Amidoligase_2"/>
</dbReference>
<evidence type="ECO:0008006" key="4">
    <source>
        <dbReference type="Google" id="ProtNLM"/>
    </source>
</evidence>
<reference evidence="2 3" key="1">
    <citation type="submission" date="2024-01" db="EMBL/GenBank/DDBJ databases">
        <authorList>
            <person name="Allen C."/>
            <person name="Tagirdzhanova G."/>
        </authorList>
    </citation>
    <scope>NUCLEOTIDE SEQUENCE [LARGE SCALE GENOMIC DNA]</scope>
</reference>
<proteinExistence type="predicted"/>
<dbReference type="Proteomes" id="UP001642405">
    <property type="component" value="Unassembled WGS sequence"/>
</dbReference>
<protein>
    <recommendedName>
        <fullName evidence="4">Amidoligase enzyme</fullName>
    </recommendedName>
</protein>
<gene>
    <name evidence="2" type="ORF">SCUCBS95973_005938</name>
</gene>
<evidence type="ECO:0000313" key="2">
    <source>
        <dbReference type="EMBL" id="CAK7225663.1"/>
    </source>
</evidence>
<dbReference type="EMBL" id="CAWUHB010000034">
    <property type="protein sequence ID" value="CAK7225663.1"/>
    <property type="molecule type" value="Genomic_DNA"/>
</dbReference>
<dbReference type="PANTHER" id="PTHR36847">
    <property type="entry name" value="AMIDOLIGASE ENZYME"/>
    <property type="match status" value="1"/>
</dbReference>
<accession>A0ABP0C1G8</accession>
<evidence type="ECO:0000313" key="3">
    <source>
        <dbReference type="Proteomes" id="UP001642405"/>
    </source>
</evidence>
<keyword evidence="3" id="KW-1185">Reference proteome</keyword>
<name>A0ABP0C1G8_9PEZI</name>
<dbReference type="Pfam" id="PF12224">
    <property type="entry name" value="Amidoligase_2"/>
    <property type="match status" value="1"/>
</dbReference>
<comment type="caution">
    <text evidence="2">The sequence shown here is derived from an EMBL/GenBank/DDBJ whole genome shotgun (WGS) entry which is preliminary data.</text>
</comment>